<accession>A0A2I8VL76</accession>
<comment type="subcellular location">
    <subcellularLocation>
        <location evidence="1">Cell membrane</location>
        <topology evidence="1">Multi-pass membrane protein</topology>
    </subcellularLocation>
</comment>
<dbReference type="PANTHER" id="PTHR12677">
    <property type="entry name" value="GOLGI APPARATUS MEMBRANE PROTEIN TVP38-RELATED"/>
    <property type="match status" value="1"/>
</dbReference>
<feature type="transmembrane region" description="Helical" evidence="6">
    <location>
        <begin position="39"/>
        <end position="57"/>
    </location>
</feature>
<keyword evidence="3 6" id="KW-0812">Transmembrane</keyword>
<dbReference type="GeneID" id="35593286"/>
<dbReference type="Pfam" id="PF09335">
    <property type="entry name" value="VTT_dom"/>
    <property type="match status" value="1"/>
</dbReference>
<evidence type="ECO:0000256" key="4">
    <source>
        <dbReference type="ARBA" id="ARBA00022989"/>
    </source>
</evidence>
<gene>
    <name evidence="8" type="ORF">C2R22_14300</name>
</gene>
<keyword evidence="4 6" id="KW-1133">Transmembrane helix</keyword>
<dbReference type="PANTHER" id="PTHR12677:SF59">
    <property type="entry name" value="GOLGI APPARATUS MEMBRANE PROTEIN TVP38-RELATED"/>
    <property type="match status" value="1"/>
</dbReference>
<feature type="domain" description="VTT" evidence="7">
    <location>
        <begin position="57"/>
        <end position="166"/>
    </location>
</feature>
<protein>
    <submittedName>
        <fullName evidence="8">TVP38/TMEM64 family protein</fullName>
    </submittedName>
</protein>
<dbReference type="InterPro" id="IPR015414">
    <property type="entry name" value="TMEM64"/>
</dbReference>
<evidence type="ECO:0000256" key="5">
    <source>
        <dbReference type="ARBA" id="ARBA00023136"/>
    </source>
</evidence>
<proteinExistence type="predicted"/>
<evidence type="ECO:0000256" key="1">
    <source>
        <dbReference type="ARBA" id="ARBA00004651"/>
    </source>
</evidence>
<feature type="transmembrane region" description="Helical" evidence="6">
    <location>
        <begin position="69"/>
        <end position="91"/>
    </location>
</feature>
<name>A0A2I8VL76_9EURY</name>
<organism evidence="8 9">
    <name type="scientific">Salinigranum rubrum</name>
    <dbReference type="NCBI Taxonomy" id="755307"/>
    <lineage>
        <taxon>Archaea</taxon>
        <taxon>Methanobacteriati</taxon>
        <taxon>Methanobacteriota</taxon>
        <taxon>Stenosarchaea group</taxon>
        <taxon>Halobacteria</taxon>
        <taxon>Halobacteriales</taxon>
        <taxon>Haloferacaceae</taxon>
        <taxon>Salinigranum</taxon>
    </lineage>
</organism>
<evidence type="ECO:0000256" key="2">
    <source>
        <dbReference type="ARBA" id="ARBA00022475"/>
    </source>
</evidence>
<keyword evidence="2" id="KW-1003">Cell membrane</keyword>
<evidence type="ECO:0000313" key="9">
    <source>
        <dbReference type="Proteomes" id="UP000236584"/>
    </source>
</evidence>
<dbReference type="AlphaFoldDB" id="A0A2I8VL76"/>
<dbReference type="GO" id="GO:0005886">
    <property type="term" value="C:plasma membrane"/>
    <property type="evidence" value="ECO:0007669"/>
    <property type="project" value="UniProtKB-SubCell"/>
</dbReference>
<keyword evidence="5 6" id="KW-0472">Membrane</keyword>
<feature type="transmembrane region" description="Helical" evidence="6">
    <location>
        <begin position="181"/>
        <end position="200"/>
    </location>
</feature>
<evidence type="ECO:0000256" key="6">
    <source>
        <dbReference type="SAM" id="Phobius"/>
    </source>
</evidence>
<evidence type="ECO:0000313" key="8">
    <source>
        <dbReference type="EMBL" id="AUV82668.1"/>
    </source>
</evidence>
<reference evidence="8 9" key="1">
    <citation type="submission" date="2018-01" db="EMBL/GenBank/DDBJ databases">
        <title>Complete genome sequence of Salinigranum rubrum GX10T, an extremely halophilic archaeon isolated from a marine solar saltern.</title>
        <authorList>
            <person name="Han S."/>
        </authorList>
    </citation>
    <scope>NUCLEOTIDE SEQUENCE [LARGE SCALE GENOMIC DNA]</scope>
    <source>
        <strain evidence="8 9">GX10</strain>
    </source>
</reference>
<sequence>MRRSRFLFGLLVLGVLAAAVLVAPGPALRWLTWLAADPIRFGLALFVVALARPLVAWPTTLLAVGAGYGYGFVGVPYALALIVLTSVPPFLVARRFGRESRAASAGERVVREAGDLRSVVASRLLPAPSDVVSVAAGVSGVSLSTFALGTAIGELPWALVGVLAGSSLDTLTEASLAAVDWRLVAACALASVLLLAGPLYRVAVGREDPVVGVDAE</sequence>
<dbReference type="InterPro" id="IPR032816">
    <property type="entry name" value="VTT_dom"/>
</dbReference>
<dbReference type="EMBL" id="CP026309">
    <property type="protein sequence ID" value="AUV82668.1"/>
    <property type="molecule type" value="Genomic_DNA"/>
</dbReference>
<dbReference type="Proteomes" id="UP000236584">
    <property type="component" value="Chromosome"/>
</dbReference>
<dbReference type="KEGG" id="srub:C2R22_14300"/>
<dbReference type="RefSeq" id="WP_103426357.1">
    <property type="nucleotide sequence ID" value="NZ_CP026309.1"/>
</dbReference>
<evidence type="ECO:0000256" key="3">
    <source>
        <dbReference type="ARBA" id="ARBA00022692"/>
    </source>
</evidence>
<keyword evidence="9" id="KW-1185">Reference proteome</keyword>
<dbReference type="OrthoDB" id="293407at2157"/>
<evidence type="ECO:0000259" key="7">
    <source>
        <dbReference type="Pfam" id="PF09335"/>
    </source>
</evidence>